<keyword evidence="2 4" id="KW-0378">Hydrolase</keyword>
<accession>A0A0R3S8T5</accession>
<protein>
    <submittedName>
        <fullName evidence="10">PPM-type phosphatase domain-containing protein</fullName>
    </submittedName>
</protein>
<dbReference type="GO" id="GO:0046872">
    <property type="term" value="F:metal ion binding"/>
    <property type="evidence" value="ECO:0007669"/>
    <property type="project" value="UniProtKB-KW"/>
</dbReference>
<dbReference type="Pfam" id="PF00481">
    <property type="entry name" value="PP2C"/>
    <property type="match status" value="1"/>
</dbReference>
<dbReference type="OrthoDB" id="10264738at2759"/>
<organism evidence="10">
    <name type="scientific">Hymenolepis diminuta</name>
    <name type="common">Rat tapeworm</name>
    <dbReference type="NCBI Taxonomy" id="6216"/>
    <lineage>
        <taxon>Eukaryota</taxon>
        <taxon>Metazoa</taxon>
        <taxon>Spiralia</taxon>
        <taxon>Lophotrochozoa</taxon>
        <taxon>Platyhelminthes</taxon>
        <taxon>Cestoda</taxon>
        <taxon>Eucestoda</taxon>
        <taxon>Cyclophyllidea</taxon>
        <taxon>Hymenolepididae</taxon>
        <taxon>Hymenolepis</taxon>
    </lineage>
</organism>
<dbReference type="Gene3D" id="3.60.40.10">
    <property type="entry name" value="PPM-type phosphatase domain"/>
    <property type="match status" value="1"/>
</dbReference>
<dbReference type="InterPro" id="IPR015655">
    <property type="entry name" value="PP2C"/>
</dbReference>
<dbReference type="AlphaFoldDB" id="A0A0R3S8T5"/>
<evidence type="ECO:0000256" key="3">
    <source>
        <dbReference type="ARBA" id="ARBA00022912"/>
    </source>
</evidence>
<evidence type="ECO:0000256" key="4">
    <source>
        <dbReference type="RuleBase" id="RU003465"/>
    </source>
</evidence>
<reference evidence="10" key="1">
    <citation type="submission" date="2017-02" db="UniProtKB">
        <authorList>
            <consortium name="WormBaseParasite"/>
        </authorList>
    </citation>
    <scope>IDENTIFICATION</scope>
</reference>
<evidence type="ECO:0000256" key="2">
    <source>
        <dbReference type="ARBA" id="ARBA00022801"/>
    </source>
</evidence>
<dbReference type="Proteomes" id="UP000274504">
    <property type="component" value="Unassembled WGS sequence"/>
</dbReference>
<dbReference type="STRING" id="6216.A0A0R3S8T5"/>
<evidence type="ECO:0000259" key="5">
    <source>
        <dbReference type="PROSITE" id="PS51746"/>
    </source>
</evidence>
<keyword evidence="3 4" id="KW-0904">Protein phosphatase</keyword>
<dbReference type="InterPro" id="IPR000222">
    <property type="entry name" value="PP2C_BS"/>
</dbReference>
<feature type="domain" description="PPM-type phosphatase" evidence="5">
    <location>
        <begin position="44"/>
        <end position="345"/>
    </location>
</feature>
<dbReference type="GO" id="GO:0004722">
    <property type="term" value="F:protein serine/threonine phosphatase activity"/>
    <property type="evidence" value="ECO:0007669"/>
    <property type="project" value="InterPro"/>
</dbReference>
<dbReference type="SUPFAM" id="SSF81606">
    <property type="entry name" value="PP2C-like"/>
    <property type="match status" value="1"/>
</dbReference>
<sequence length="377" mass="41667">MSLFDGLPEPVAEDSILKRKSVDDVPDTEIPTAKKPLIDLISILVGEAAEKGERIEMQDCHLKILNFTDQISNGAYSGEAQRICLFGVFDGHGGARAAEFAKQYLPKHLASKFPSGSLAQIERDIKLITLDAYKNTDEEFLKEAARSRPHLKDGSTATTVLLVNNTLYIANIGDSSAVIARCNEQKSSDFPKPSLTALQVTRDHTPLDPGERERLSRLPGVRIVDGRINGQLEVSRSFGDYQYKRQGVSCLPDVKKYELLHERDRFMLIACDGLWKCFTPQEAVEKVSQLICANPLLKQFVTGKECQVESRGLQRALNGVCLELVREAILHRLSGDNVTCLLLLFGQNSNVVTVATDDASKEDIKGKLEDCVKPPAE</sequence>
<comment type="similarity">
    <text evidence="4">Belongs to the PP2C family.</text>
</comment>
<gene>
    <name evidence="6" type="ORF">HDID_LOCUS591</name>
    <name evidence="7" type="ORF">WMSIL1_LOCUS12537</name>
</gene>
<reference evidence="7 9" key="3">
    <citation type="submission" date="2019-07" db="EMBL/GenBank/DDBJ databases">
        <authorList>
            <person name="Jastrzebski P J."/>
            <person name="Paukszto L."/>
            <person name="Jastrzebski P J."/>
        </authorList>
    </citation>
    <scope>NUCLEOTIDE SEQUENCE [LARGE SCALE GENOMIC DNA]</scope>
    <source>
        <strain evidence="7 9">WMS-il1</strain>
    </source>
</reference>
<evidence type="ECO:0000256" key="1">
    <source>
        <dbReference type="ARBA" id="ARBA00022723"/>
    </source>
</evidence>
<reference evidence="6 8" key="2">
    <citation type="submission" date="2018-11" db="EMBL/GenBank/DDBJ databases">
        <authorList>
            <consortium name="Pathogen Informatics"/>
        </authorList>
    </citation>
    <scope>NUCLEOTIDE SEQUENCE [LARGE SCALE GENOMIC DNA]</scope>
</reference>
<dbReference type="WBParaSite" id="HDID_0000059001-mRNA-1">
    <property type="protein sequence ID" value="HDID_0000059001-mRNA-1"/>
    <property type="gene ID" value="HDID_0000059001"/>
</dbReference>
<dbReference type="SMART" id="SM00332">
    <property type="entry name" value="PP2Cc"/>
    <property type="match status" value="1"/>
</dbReference>
<evidence type="ECO:0000313" key="9">
    <source>
        <dbReference type="Proteomes" id="UP000321570"/>
    </source>
</evidence>
<dbReference type="EMBL" id="UYSG01000080">
    <property type="protein sequence ID" value="VDL16898.1"/>
    <property type="molecule type" value="Genomic_DNA"/>
</dbReference>
<dbReference type="PROSITE" id="PS01032">
    <property type="entry name" value="PPM_1"/>
    <property type="match status" value="1"/>
</dbReference>
<dbReference type="EMBL" id="CABIJS010000654">
    <property type="protein sequence ID" value="VUZ54482.1"/>
    <property type="molecule type" value="Genomic_DNA"/>
</dbReference>
<dbReference type="InterPro" id="IPR001932">
    <property type="entry name" value="PPM-type_phosphatase-like_dom"/>
</dbReference>
<dbReference type="PROSITE" id="PS51746">
    <property type="entry name" value="PPM_2"/>
    <property type="match status" value="1"/>
</dbReference>
<dbReference type="InterPro" id="IPR036457">
    <property type="entry name" value="PPM-type-like_dom_sf"/>
</dbReference>
<name>A0A0R3S8T5_HYMDI</name>
<dbReference type="PANTHER" id="PTHR13832:SF699">
    <property type="entry name" value="INTEGRIN-LINKED KINASE-ASSOCIATED SERINE_THREONINE PHOSPHATASE 2C"/>
    <property type="match status" value="1"/>
</dbReference>
<keyword evidence="9" id="KW-1185">Reference proteome</keyword>
<proteinExistence type="inferred from homology"/>
<evidence type="ECO:0000313" key="10">
    <source>
        <dbReference type="WBParaSite" id="HDID_0000059001-mRNA-1"/>
    </source>
</evidence>
<evidence type="ECO:0000313" key="7">
    <source>
        <dbReference type="EMBL" id="VUZ54482.1"/>
    </source>
</evidence>
<dbReference type="CDD" id="cd00143">
    <property type="entry name" value="PP2Cc"/>
    <property type="match status" value="1"/>
</dbReference>
<evidence type="ECO:0000313" key="8">
    <source>
        <dbReference type="Proteomes" id="UP000274504"/>
    </source>
</evidence>
<evidence type="ECO:0000313" key="6">
    <source>
        <dbReference type="EMBL" id="VDL16898.1"/>
    </source>
</evidence>
<keyword evidence="1" id="KW-0479">Metal-binding</keyword>
<dbReference type="PANTHER" id="PTHR13832">
    <property type="entry name" value="PROTEIN PHOSPHATASE 2C"/>
    <property type="match status" value="1"/>
</dbReference>
<dbReference type="Proteomes" id="UP000321570">
    <property type="component" value="Unassembled WGS sequence"/>
</dbReference>